<sequence length="64" mass="7236">MQNDCMRPVYVMKVMDQVPFMLVQEEIFVAGHVVAVERAGIGVHHSFGIVFLAPQHTLIGFEKH</sequence>
<protein>
    <submittedName>
        <fullName evidence="1">Uncharacterized protein</fullName>
    </submittedName>
</protein>
<keyword evidence="2" id="KW-1185">Reference proteome</keyword>
<dbReference type="AlphaFoldDB" id="A0ABD1LEU1"/>
<gene>
    <name evidence="1" type="ORF">Fmac_026429</name>
</gene>
<evidence type="ECO:0000313" key="2">
    <source>
        <dbReference type="Proteomes" id="UP001603857"/>
    </source>
</evidence>
<reference evidence="1 2" key="1">
    <citation type="submission" date="2024-08" db="EMBL/GenBank/DDBJ databases">
        <title>Insights into the chromosomal genome structure of Flemingia macrophylla.</title>
        <authorList>
            <person name="Ding Y."/>
            <person name="Zhao Y."/>
            <person name="Bi W."/>
            <person name="Wu M."/>
            <person name="Zhao G."/>
            <person name="Gong Y."/>
            <person name="Li W."/>
            <person name="Zhang P."/>
        </authorList>
    </citation>
    <scope>NUCLEOTIDE SEQUENCE [LARGE SCALE GENOMIC DNA]</scope>
    <source>
        <strain evidence="1">DYQJB</strain>
        <tissue evidence="1">Leaf</tissue>
    </source>
</reference>
<evidence type="ECO:0000313" key="1">
    <source>
        <dbReference type="EMBL" id="KAL2322050.1"/>
    </source>
</evidence>
<dbReference type="EMBL" id="JBGMDY010000009">
    <property type="protein sequence ID" value="KAL2322050.1"/>
    <property type="molecule type" value="Genomic_DNA"/>
</dbReference>
<dbReference type="Proteomes" id="UP001603857">
    <property type="component" value="Unassembled WGS sequence"/>
</dbReference>
<comment type="caution">
    <text evidence="1">The sequence shown here is derived from an EMBL/GenBank/DDBJ whole genome shotgun (WGS) entry which is preliminary data.</text>
</comment>
<accession>A0ABD1LEU1</accession>
<organism evidence="1 2">
    <name type="scientific">Flemingia macrophylla</name>
    <dbReference type="NCBI Taxonomy" id="520843"/>
    <lineage>
        <taxon>Eukaryota</taxon>
        <taxon>Viridiplantae</taxon>
        <taxon>Streptophyta</taxon>
        <taxon>Embryophyta</taxon>
        <taxon>Tracheophyta</taxon>
        <taxon>Spermatophyta</taxon>
        <taxon>Magnoliopsida</taxon>
        <taxon>eudicotyledons</taxon>
        <taxon>Gunneridae</taxon>
        <taxon>Pentapetalae</taxon>
        <taxon>rosids</taxon>
        <taxon>fabids</taxon>
        <taxon>Fabales</taxon>
        <taxon>Fabaceae</taxon>
        <taxon>Papilionoideae</taxon>
        <taxon>50 kb inversion clade</taxon>
        <taxon>NPAAA clade</taxon>
        <taxon>indigoferoid/millettioid clade</taxon>
        <taxon>Phaseoleae</taxon>
        <taxon>Flemingia</taxon>
    </lineage>
</organism>
<proteinExistence type="predicted"/>
<name>A0ABD1LEU1_9FABA</name>